<dbReference type="SUPFAM" id="SSF46689">
    <property type="entry name" value="Homeodomain-like"/>
    <property type="match status" value="1"/>
</dbReference>
<accession>A0A563DTB7</accession>
<dbReference type="PROSITE" id="PS50977">
    <property type="entry name" value="HTH_TETR_2"/>
    <property type="match status" value="1"/>
</dbReference>
<dbReference type="InterPro" id="IPR001647">
    <property type="entry name" value="HTH_TetR"/>
</dbReference>
<evidence type="ECO:0000259" key="3">
    <source>
        <dbReference type="PROSITE" id="PS50977"/>
    </source>
</evidence>
<dbReference type="Gene3D" id="1.10.357.10">
    <property type="entry name" value="Tetracycline Repressor, domain 2"/>
    <property type="match status" value="1"/>
</dbReference>
<organism evidence="4 5">
    <name type="scientific">Leekyejoonella antrihumi</name>
    <dbReference type="NCBI Taxonomy" id="1660198"/>
    <lineage>
        <taxon>Bacteria</taxon>
        <taxon>Bacillati</taxon>
        <taxon>Actinomycetota</taxon>
        <taxon>Actinomycetes</taxon>
        <taxon>Micrococcales</taxon>
        <taxon>Dermacoccaceae</taxon>
        <taxon>Leekyejoonella</taxon>
    </lineage>
</organism>
<dbReference type="AlphaFoldDB" id="A0A563DTB7"/>
<reference evidence="4 5" key="2">
    <citation type="submission" date="2019-08" db="EMBL/GenBank/DDBJ databases">
        <title>Jejuicoccus antrihumi gen. nov., sp. nov., a new member of the family Dermacoccaceae isolated from a cave.</title>
        <authorList>
            <person name="Schumann P."/>
            <person name="Kim I.S."/>
        </authorList>
    </citation>
    <scope>NUCLEOTIDE SEQUENCE [LARGE SCALE GENOMIC DNA]</scope>
    <source>
        <strain evidence="4 5">C5-26</strain>
    </source>
</reference>
<name>A0A563DTB7_9MICO</name>
<keyword evidence="1 2" id="KW-0238">DNA-binding</keyword>
<protein>
    <recommendedName>
        <fullName evidence="3">HTH tetR-type domain-containing protein</fullName>
    </recommendedName>
</protein>
<dbReference type="RefSeq" id="WP_146320294.1">
    <property type="nucleotide sequence ID" value="NZ_VCQV01000042.1"/>
</dbReference>
<proteinExistence type="predicted"/>
<feature type="DNA-binding region" description="H-T-H motif" evidence="2">
    <location>
        <begin position="33"/>
        <end position="52"/>
    </location>
</feature>
<dbReference type="InterPro" id="IPR009057">
    <property type="entry name" value="Homeodomain-like_sf"/>
</dbReference>
<dbReference type="InterPro" id="IPR036271">
    <property type="entry name" value="Tet_transcr_reg_TetR-rel_C_sf"/>
</dbReference>
<keyword evidence="5" id="KW-1185">Reference proteome</keyword>
<sequence length="202" mass="21963">MARSRPSGTRARQEHLLESAIQVVGRTGLRGLTHRALDRAADLPEGTCSVYYRTRLALLTALTEYVAAKLTADVAQMTQSLPDLNDDPGAVIDQTTALLLRWSQNPELLVTMGDLALEAVRTPSLRDDANTWRQQLVDVVAVLVERSCKPQPRLRAQAVVASLEGVALSALGYPEAGREEYLRSTISMVLTGLAEFHAESVG</sequence>
<dbReference type="GO" id="GO:0003677">
    <property type="term" value="F:DNA binding"/>
    <property type="evidence" value="ECO:0007669"/>
    <property type="project" value="UniProtKB-UniRule"/>
</dbReference>
<dbReference type="EMBL" id="VCQV01000042">
    <property type="protein sequence ID" value="TWP33416.1"/>
    <property type="molecule type" value="Genomic_DNA"/>
</dbReference>
<reference evidence="4 5" key="1">
    <citation type="submission" date="2019-05" db="EMBL/GenBank/DDBJ databases">
        <authorList>
            <person name="Lee S.D."/>
        </authorList>
    </citation>
    <scope>NUCLEOTIDE SEQUENCE [LARGE SCALE GENOMIC DNA]</scope>
    <source>
        <strain evidence="4 5">C5-26</strain>
    </source>
</reference>
<evidence type="ECO:0000256" key="1">
    <source>
        <dbReference type="ARBA" id="ARBA00023125"/>
    </source>
</evidence>
<dbReference type="Proteomes" id="UP000320244">
    <property type="component" value="Unassembled WGS sequence"/>
</dbReference>
<evidence type="ECO:0000313" key="5">
    <source>
        <dbReference type="Proteomes" id="UP000320244"/>
    </source>
</evidence>
<gene>
    <name evidence="4" type="ORF">FGL98_21285</name>
</gene>
<comment type="caution">
    <text evidence="4">The sequence shown here is derived from an EMBL/GenBank/DDBJ whole genome shotgun (WGS) entry which is preliminary data.</text>
</comment>
<evidence type="ECO:0000313" key="4">
    <source>
        <dbReference type="EMBL" id="TWP33416.1"/>
    </source>
</evidence>
<feature type="domain" description="HTH tetR-type" evidence="3">
    <location>
        <begin position="10"/>
        <end position="70"/>
    </location>
</feature>
<dbReference type="InterPro" id="IPR041583">
    <property type="entry name" value="TetR_C_31"/>
</dbReference>
<dbReference type="OrthoDB" id="7506349at2"/>
<evidence type="ECO:0000256" key="2">
    <source>
        <dbReference type="PROSITE-ProRule" id="PRU00335"/>
    </source>
</evidence>
<dbReference type="Pfam" id="PF17940">
    <property type="entry name" value="TetR_C_31"/>
    <property type="match status" value="1"/>
</dbReference>
<dbReference type="SUPFAM" id="SSF48498">
    <property type="entry name" value="Tetracyclin repressor-like, C-terminal domain"/>
    <property type="match status" value="1"/>
</dbReference>